<dbReference type="GO" id="GO:0008236">
    <property type="term" value="F:serine-type peptidase activity"/>
    <property type="evidence" value="ECO:0007669"/>
    <property type="project" value="InterPro"/>
</dbReference>
<proteinExistence type="predicted"/>
<dbReference type="SMART" id="SM00245">
    <property type="entry name" value="TSPc"/>
    <property type="match status" value="1"/>
</dbReference>
<name>A0A239KFT8_9BACT</name>
<dbReference type="GO" id="GO:0006508">
    <property type="term" value="P:proteolysis"/>
    <property type="evidence" value="ECO:0007669"/>
    <property type="project" value="UniProtKB-KW"/>
</dbReference>
<dbReference type="AlphaFoldDB" id="A0A239KFT8"/>
<keyword evidence="4" id="KW-1185">Reference proteome</keyword>
<dbReference type="CDD" id="cd07563">
    <property type="entry name" value="Peptidase_S41_IRBP"/>
    <property type="match status" value="1"/>
</dbReference>
<reference evidence="4" key="1">
    <citation type="submission" date="2017-06" db="EMBL/GenBank/DDBJ databases">
        <authorList>
            <person name="Varghese N."/>
            <person name="Submissions S."/>
        </authorList>
    </citation>
    <scope>NUCLEOTIDE SEQUENCE [LARGE SCALE GENOMIC DNA]</scope>
    <source>
        <strain evidence="4">NKM1</strain>
    </source>
</reference>
<keyword evidence="3" id="KW-0378">Hydrolase</keyword>
<keyword evidence="3" id="KW-0645">Protease</keyword>
<gene>
    <name evidence="3" type="ORF">SAMN06296052_12839</name>
</gene>
<organism evidence="3 4">
    <name type="scientific">Pontibacter ummariensis</name>
    <dbReference type="NCBI Taxonomy" id="1610492"/>
    <lineage>
        <taxon>Bacteria</taxon>
        <taxon>Pseudomonadati</taxon>
        <taxon>Bacteroidota</taxon>
        <taxon>Cytophagia</taxon>
        <taxon>Cytophagales</taxon>
        <taxon>Hymenobacteraceae</taxon>
        <taxon>Pontibacter</taxon>
    </lineage>
</organism>
<dbReference type="PANTHER" id="PTHR32060">
    <property type="entry name" value="TAIL-SPECIFIC PROTEASE"/>
    <property type="match status" value="1"/>
</dbReference>
<dbReference type="SUPFAM" id="SSF52096">
    <property type="entry name" value="ClpP/crotonase"/>
    <property type="match status" value="1"/>
</dbReference>
<dbReference type="OrthoDB" id="9812068at2"/>
<protein>
    <submittedName>
        <fullName evidence="3">C-terminal processing protease CtpA/Prc, contains a PDZ domain</fullName>
    </submittedName>
</protein>
<dbReference type="GO" id="GO:0030288">
    <property type="term" value="C:outer membrane-bounded periplasmic space"/>
    <property type="evidence" value="ECO:0007669"/>
    <property type="project" value="TreeGrafter"/>
</dbReference>
<dbReference type="GO" id="GO:0007165">
    <property type="term" value="P:signal transduction"/>
    <property type="evidence" value="ECO:0007669"/>
    <property type="project" value="TreeGrafter"/>
</dbReference>
<dbReference type="GO" id="GO:0004175">
    <property type="term" value="F:endopeptidase activity"/>
    <property type="evidence" value="ECO:0007669"/>
    <property type="project" value="TreeGrafter"/>
</dbReference>
<dbReference type="InterPro" id="IPR005151">
    <property type="entry name" value="Tail-specific_protease"/>
</dbReference>
<dbReference type="RefSeq" id="WP_089321331.1">
    <property type="nucleotide sequence ID" value="NZ_FZOQ01000028.1"/>
</dbReference>
<evidence type="ECO:0000259" key="2">
    <source>
        <dbReference type="SMART" id="SM00245"/>
    </source>
</evidence>
<feature type="domain" description="Tail specific protease" evidence="2">
    <location>
        <begin position="224"/>
        <end position="437"/>
    </location>
</feature>
<keyword evidence="1" id="KW-0732">Signal</keyword>
<feature type="chain" id="PRO_5013009202" evidence="1">
    <location>
        <begin position="25"/>
        <end position="472"/>
    </location>
</feature>
<sequence length="472" mass="52749">MEVTSLVRKAVFAAGCLFTLTASAQTPVFDSTAYLAHYATRWQSRTLETPYQDNISEQEKIAGLSKLWMEAKLNYANFDLVPRLDFDSLYLAFIPKVQHTKSTLAYYEELQSFYHHLKDGHSLVLVPTQLTAQTKAVVPMLVHPIEGKPVIWKVLDKRLRDLGIREGMEITSVDGIPVAARMADRARKASYSTPQDSAARVMYYWLTAGNVAEKAKLEVVDKKGKAKSFDVPRADYYKGNLFPSPMFQTPLEYSVLPNNVGYLQLHTFNDPRVVAQFDSVFSQIAKTDALIIDVRTNGGGNGGYGHEILGYLTDKPFQTGKTHILQYQGVQRPWGNNPYSTEVSSYDWKPYKDKRYNKPVFLLTGPLTYSAAEDFTLAFLSTDRGLVIGEATGGSTGQPVFFMLPGGGFGAVCAKRDLFWDNRQFVGYGIQPDVQVPLKIKDVQNGKDTQLEKALALLKKGITTRDHLSKLP</sequence>
<dbReference type="Gene3D" id="3.30.750.44">
    <property type="match status" value="1"/>
</dbReference>
<accession>A0A239KFT8</accession>
<dbReference type="PANTHER" id="PTHR32060:SF30">
    <property type="entry name" value="CARBOXY-TERMINAL PROCESSING PROTEASE CTPA"/>
    <property type="match status" value="1"/>
</dbReference>
<evidence type="ECO:0000256" key="1">
    <source>
        <dbReference type="SAM" id="SignalP"/>
    </source>
</evidence>
<dbReference type="Pfam" id="PF03572">
    <property type="entry name" value="Peptidase_S41"/>
    <property type="match status" value="1"/>
</dbReference>
<evidence type="ECO:0000313" key="4">
    <source>
        <dbReference type="Proteomes" id="UP000198432"/>
    </source>
</evidence>
<dbReference type="Proteomes" id="UP000198432">
    <property type="component" value="Unassembled WGS sequence"/>
</dbReference>
<evidence type="ECO:0000313" key="3">
    <source>
        <dbReference type="EMBL" id="SNT16935.1"/>
    </source>
</evidence>
<feature type="signal peptide" evidence="1">
    <location>
        <begin position="1"/>
        <end position="24"/>
    </location>
</feature>
<dbReference type="EMBL" id="FZOQ01000028">
    <property type="protein sequence ID" value="SNT16935.1"/>
    <property type="molecule type" value="Genomic_DNA"/>
</dbReference>
<dbReference type="InterPro" id="IPR029045">
    <property type="entry name" value="ClpP/crotonase-like_dom_sf"/>
</dbReference>
<dbReference type="Gene3D" id="3.90.226.10">
    <property type="entry name" value="2-enoyl-CoA Hydratase, Chain A, domain 1"/>
    <property type="match status" value="1"/>
</dbReference>